<dbReference type="Gene3D" id="3.20.110.10">
    <property type="entry name" value="Glycoside hydrolase 38, N terminal domain"/>
    <property type="match status" value="1"/>
</dbReference>
<dbReference type="AlphaFoldDB" id="A0A4C1ZER2"/>
<dbReference type="Proteomes" id="UP000299102">
    <property type="component" value="Unassembled WGS sequence"/>
</dbReference>
<proteinExistence type="predicted"/>
<keyword evidence="3" id="KW-1185">Reference proteome</keyword>
<dbReference type="InterPro" id="IPR050843">
    <property type="entry name" value="Glycosyl_Hydrlase_38"/>
</dbReference>
<evidence type="ECO:0000259" key="1">
    <source>
        <dbReference type="Pfam" id="PF01074"/>
    </source>
</evidence>
<organism evidence="2 3">
    <name type="scientific">Eumeta variegata</name>
    <name type="common">Bagworm moth</name>
    <name type="synonym">Eumeta japonica</name>
    <dbReference type="NCBI Taxonomy" id="151549"/>
    <lineage>
        <taxon>Eukaryota</taxon>
        <taxon>Metazoa</taxon>
        <taxon>Ecdysozoa</taxon>
        <taxon>Arthropoda</taxon>
        <taxon>Hexapoda</taxon>
        <taxon>Insecta</taxon>
        <taxon>Pterygota</taxon>
        <taxon>Neoptera</taxon>
        <taxon>Endopterygota</taxon>
        <taxon>Lepidoptera</taxon>
        <taxon>Glossata</taxon>
        <taxon>Ditrysia</taxon>
        <taxon>Tineoidea</taxon>
        <taxon>Psychidae</taxon>
        <taxon>Oiketicinae</taxon>
        <taxon>Eumeta</taxon>
    </lineage>
</organism>
<dbReference type="InterPro" id="IPR000602">
    <property type="entry name" value="Glyco_hydro_38_N"/>
</dbReference>
<dbReference type="GO" id="GO:0004559">
    <property type="term" value="F:alpha-mannosidase activity"/>
    <property type="evidence" value="ECO:0007669"/>
    <property type="project" value="InterPro"/>
</dbReference>
<gene>
    <name evidence="2" type="primary">MAN2B1</name>
    <name evidence="2" type="ORF">EVAR_86884_1</name>
</gene>
<accession>A0A4C1ZER2</accession>
<dbReference type="GO" id="GO:0005764">
    <property type="term" value="C:lysosome"/>
    <property type="evidence" value="ECO:0007669"/>
    <property type="project" value="TreeGrafter"/>
</dbReference>
<dbReference type="PANTHER" id="PTHR11607">
    <property type="entry name" value="ALPHA-MANNOSIDASE"/>
    <property type="match status" value="1"/>
</dbReference>
<dbReference type="GO" id="GO:0006013">
    <property type="term" value="P:mannose metabolic process"/>
    <property type="evidence" value="ECO:0007669"/>
    <property type="project" value="InterPro"/>
</dbReference>
<protein>
    <submittedName>
        <fullName evidence="2">Lysosomal alpha-mannosidase</fullName>
    </submittedName>
</protein>
<comment type="caution">
    <text evidence="2">The sequence shown here is derived from an EMBL/GenBank/DDBJ whole genome shotgun (WGS) entry which is preliminary data.</text>
</comment>
<name>A0A4C1ZER2_EUMVA</name>
<dbReference type="PANTHER" id="PTHR11607:SF3">
    <property type="entry name" value="LYSOSOMAL ALPHA-MANNOSIDASE"/>
    <property type="match status" value="1"/>
</dbReference>
<dbReference type="SUPFAM" id="SSF88713">
    <property type="entry name" value="Glycoside hydrolase/deacetylase"/>
    <property type="match status" value="1"/>
</dbReference>
<dbReference type="InterPro" id="IPR011330">
    <property type="entry name" value="Glyco_hydro/deAcase_b/a-brl"/>
</dbReference>
<dbReference type="OrthoDB" id="2016903at2759"/>
<feature type="domain" description="Glycoside hydrolase family 38 N-terminal" evidence="1">
    <location>
        <begin position="52"/>
        <end position="132"/>
    </location>
</feature>
<dbReference type="STRING" id="151549.A0A4C1ZER2"/>
<reference evidence="2 3" key="1">
    <citation type="journal article" date="2019" name="Commun. Biol.">
        <title>The bagworm genome reveals a unique fibroin gene that provides high tensile strength.</title>
        <authorList>
            <person name="Kono N."/>
            <person name="Nakamura H."/>
            <person name="Ohtoshi R."/>
            <person name="Tomita M."/>
            <person name="Numata K."/>
            <person name="Arakawa K."/>
        </authorList>
    </citation>
    <scope>NUCLEOTIDE SEQUENCE [LARGE SCALE GENOMIC DNA]</scope>
</reference>
<dbReference type="InterPro" id="IPR027291">
    <property type="entry name" value="Glyco_hydro_38_N_sf"/>
</dbReference>
<dbReference type="Pfam" id="PF01074">
    <property type="entry name" value="Glyco_hydro_38N"/>
    <property type="match status" value="1"/>
</dbReference>
<dbReference type="EMBL" id="BGZK01001850">
    <property type="protein sequence ID" value="GBP87301.1"/>
    <property type="molecule type" value="Genomic_DNA"/>
</dbReference>
<evidence type="ECO:0000313" key="3">
    <source>
        <dbReference type="Proteomes" id="UP000299102"/>
    </source>
</evidence>
<sequence length="275" mass="31791">MDGAMGHRNSHSLDETKQCKILFHACFLTGRTGPLTCSCRSCPRTERGVLAVHIVPHTHDDVGWLKTVDQYYYGSKNSIQKAGVQYILDSVVRELWEDPKRRFIYVETAFFWKWWVRQSDDIRSKVKSFFEEEARLQAPIIPFNQIYKRISAATGVSQGLISKIVKEGQAAEEVGTKIRTPGKQRIRKNGFVHVDDFDMGVIRRKVHEFYSAKKEIPTIKKLLETLKTEINYTGQRETLRKLLYKLGFRFKKTTSNCKVLMERNEVIGLESKVLA</sequence>
<evidence type="ECO:0000313" key="2">
    <source>
        <dbReference type="EMBL" id="GBP87301.1"/>
    </source>
</evidence>